<dbReference type="InterPro" id="IPR056740">
    <property type="entry name" value="ILV_EDD_C"/>
</dbReference>
<evidence type="ECO:0000259" key="1">
    <source>
        <dbReference type="Pfam" id="PF24877"/>
    </source>
</evidence>
<feature type="domain" description="Dihydroxy-acid/6-phosphogluconate dehydratase C-terminal" evidence="1">
    <location>
        <begin position="12"/>
        <end position="46"/>
    </location>
</feature>
<accession>A0A1J8PTQ6</accession>
<dbReference type="EMBL" id="LVVM01004580">
    <property type="protein sequence ID" value="OJA12598.1"/>
    <property type="molecule type" value="Genomic_DNA"/>
</dbReference>
<dbReference type="InterPro" id="IPR042096">
    <property type="entry name" value="Dihydro-acid_dehy_C"/>
</dbReference>
<reference evidence="2 3" key="1">
    <citation type="submission" date="2016-03" db="EMBL/GenBank/DDBJ databases">
        <title>Comparative genomics of the ectomycorrhizal sister species Rhizopogon vinicolor and Rhizopogon vesiculosus (Basidiomycota: Boletales) reveals a divergence of the mating type B locus.</title>
        <authorList>
            <person name="Mujic A.B."/>
            <person name="Kuo A."/>
            <person name="Tritt A."/>
            <person name="Lipzen A."/>
            <person name="Chen C."/>
            <person name="Johnson J."/>
            <person name="Sharma A."/>
            <person name="Barry K."/>
            <person name="Grigoriev I.V."/>
            <person name="Spatafora J.W."/>
        </authorList>
    </citation>
    <scope>NUCLEOTIDE SEQUENCE [LARGE SCALE GENOMIC DNA]</scope>
    <source>
        <strain evidence="2 3">AM-OR11-056</strain>
    </source>
</reference>
<evidence type="ECO:0000313" key="3">
    <source>
        <dbReference type="Proteomes" id="UP000183567"/>
    </source>
</evidence>
<evidence type="ECO:0000313" key="2">
    <source>
        <dbReference type="EMBL" id="OJA12598.1"/>
    </source>
</evidence>
<name>A0A1J8PTQ6_9AGAM</name>
<dbReference type="AlphaFoldDB" id="A0A1J8PTQ6"/>
<comment type="caution">
    <text evidence="2">The sequence shown here is derived from an EMBL/GenBank/DDBJ whole genome shotgun (WGS) entry which is preliminary data.</text>
</comment>
<dbReference type="SUPFAM" id="SSF52016">
    <property type="entry name" value="LeuD/IlvD-like"/>
    <property type="match status" value="1"/>
</dbReference>
<keyword evidence="3" id="KW-1185">Reference proteome</keyword>
<dbReference type="OrthoDB" id="3851628at2759"/>
<dbReference type="Proteomes" id="UP000183567">
    <property type="component" value="Unassembled WGS sequence"/>
</dbReference>
<protein>
    <recommendedName>
        <fullName evidence="1">Dihydroxy-acid/6-phosphogluconate dehydratase C-terminal domain-containing protein</fullName>
    </recommendedName>
</protein>
<organism evidence="2 3">
    <name type="scientific">Rhizopogon vesiculosus</name>
    <dbReference type="NCBI Taxonomy" id="180088"/>
    <lineage>
        <taxon>Eukaryota</taxon>
        <taxon>Fungi</taxon>
        <taxon>Dikarya</taxon>
        <taxon>Basidiomycota</taxon>
        <taxon>Agaricomycotina</taxon>
        <taxon>Agaricomycetes</taxon>
        <taxon>Agaricomycetidae</taxon>
        <taxon>Boletales</taxon>
        <taxon>Suillineae</taxon>
        <taxon>Rhizopogonaceae</taxon>
        <taxon>Rhizopogon</taxon>
    </lineage>
</organism>
<dbReference type="Pfam" id="PF24877">
    <property type="entry name" value="ILV_EDD_C"/>
    <property type="match status" value="1"/>
</dbReference>
<sequence>MAVSLEHPEVSLSARHVVPEATLGGPIALVEDGDTIVIDAKSRAID</sequence>
<gene>
    <name evidence="2" type="ORF">AZE42_13694</name>
</gene>
<proteinExistence type="predicted"/>
<dbReference type="Gene3D" id="3.50.30.80">
    <property type="entry name" value="IlvD/EDD C-terminal domain-like"/>
    <property type="match status" value="1"/>
</dbReference>